<proteinExistence type="inferred from homology"/>
<dbReference type="RefSeq" id="WP_394406787.1">
    <property type="nucleotide sequence ID" value="NZ_JBIGIC010000002.1"/>
</dbReference>
<dbReference type="Pfam" id="PF26113">
    <property type="entry name" value="GH16_XgeA"/>
    <property type="match status" value="1"/>
</dbReference>
<dbReference type="PANTHER" id="PTHR10963">
    <property type="entry name" value="GLYCOSYL HYDROLASE-RELATED"/>
    <property type="match status" value="1"/>
</dbReference>
<dbReference type="GO" id="GO:0016787">
    <property type="term" value="F:hydrolase activity"/>
    <property type="evidence" value="ECO:0007669"/>
    <property type="project" value="UniProtKB-KW"/>
</dbReference>
<evidence type="ECO:0000256" key="2">
    <source>
        <dbReference type="SAM" id="SignalP"/>
    </source>
</evidence>
<dbReference type="PROSITE" id="PS51762">
    <property type="entry name" value="GH16_2"/>
    <property type="match status" value="1"/>
</dbReference>
<evidence type="ECO:0000313" key="6">
    <source>
        <dbReference type="Proteomes" id="UP001606134"/>
    </source>
</evidence>
<evidence type="ECO:0000313" key="5">
    <source>
        <dbReference type="EMBL" id="MFG6485967.1"/>
    </source>
</evidence>
<comment type="similarity">
    <text evidence="1">Belongs to the glycosyl hydrolase 16 family.</text>
</comment>
<dbReference type="InterPro" id="IPR000757">
    <property type="entry name" value="Beta-glucanase-like"/>
</dbReference>
<feature type="domain" description="CBM56" evidence="4">
    <location>
        <begin position="499"/>
        <end position="588"/>
    </location>
</feature>
<reference evidence="5 6" key="1">
    <citation type="submission" date="2024-08" db="EMBL/GenBank/DDBJ databases">
        <authorList>
            <person name="Lu H."/>
        </authorList>
    </citation>
    <scope>NUCLEOTIDE SEQUENCE [LARGE SCALE GENOMIC DNA]</scope>
    <source>
        <strain evidence="5 6">BYS78W</strain>
    </source>
</reference>
<dbReference type="InterPro" id="IPR013320">
    <property type="entry name" value="ConA-like_dom_sf"/>
</dbReference>
<dbReference type="InterPro" id="IPR050546">
    <property type="entry name" value="Glycosyl_Hydrlase_16"/>
</dbReference>
<keyword evidence="2" id="KW-0732">Signal</keyword>
<keyword evidence="5" id="KW-0378">Hydrolase</keyword>
<protein>
    <submittedName>
        <fullName evidence="5">Glycoside hydrolase family 16 protein</fullName>
    </submittedName>
</protein>
<feature type="chain" id="PRO_5045537905" evidence="2">
    <location>
        <begin position="25"/>
        <end position="591"/>
    </location>
</feature>
<dbReference type="Proteomes" id="UP001606134">
    <property type="component" value="Unassembled WGS sequence"/>
</dbReference>
<dbReference type="Gene3D" id="2.60.120.200">
    <property type="match status" value="1"/>
</dbReference>
<evidence type="ECO:0000259" key="4">
    <source>
        <dbReference type="PROSITE" id="PS52005"/>
    </source>
</evidence>
<evidence type="ECO:0000256" key="1">
    <source>
        <dbReference type="ARBA" id="ARBA00006865"/>
    </source>
</evidence>
<keyword evidence="6" id="KW-1185">Reference proteome</keyword>
<dbReference type="Gene3D" id="2.60.120.430">
    <property type="entry name" value="Galactose-binding lectin"/>
    <property type="match status" value="1"/>
</dbReference>
<feature type="signal peptide" evidence="2">
    <location>
        <begin position="1"/>
        <end position="24"/>
    </location>
</feature>
<dbReference type="InterPro" id="IPR047569">
    <property type="entry name" value="CBM56"/>
</dbReference>
<dbReference type="PROSITE" id="PS52005">
    <property type="entry name" value="CBM56"/>
    <property type="match status" value="1"/>
</dbReference>
<dbReference type="PANTHER" id="PTHR10963:SF55">
    <property type="entry name" value="GLYCOSIDE HYDROLASE FAMILY 16 PROTEIN"/>
    <property type="match status" value="1"/>
</dbReference>
<name>A0ABW7H813_9BURK</name>
<evidence type="ECO:0000259" key="3">
    <source>
        <dbReference type="PROSITE" id="PS51762"/>
    </source>
</evidence>
<dbReference type="CDD" id="cd08023">
    <property type="entry name" value="GH16_laminarinase_like"/>
    <property type="match status" value="1"/>
</dbReference>
<accession>A0ABW7H813</accession>
<comment type="caution">
    <text evidence="5">The sequence shown here is derived from an EMBL/GenBank/DDBJ whole genome shotgun (WGS) entry which is preliminary data.</text>
</comment>
<dbReference type="Pfam" id="PF22184">
    <property type="entry name" value="CBM_56"/>
    <property type="match status" value="1"/>
</dbReference>
<organism evidence="5 6">
    <name type="scientific">Pelomonas candidula</name>
    <dbReference type="NCBI Taxonomy" id="3299025"/>
    <lineage>
        <taxon>Bacteria</taxon>
        <taxon>Pseudomonadati</taxon>
        <taxon>Pseudomonadota</taxon>
        <taxon>Betaproteobacteria</taxon>
        <taxon>Burkholderiales</taxon>
        <taxon>Sphaerotilaceae</taxon>
        <taxon>Roseateles</taxon>
    </lineage>
</organism>
<feature type="domain" description="GH16" evidence="3">
    <location>
        <begin position="21"/>
        <end position="303"/>
    </location>
</feature>
<dbReference type="SUPFAM" id="SSF49899">
    <property type="entry name" value="Concanavalin A-like lectins/glucanases"/>
    <property type="match status" value="1"/>
</dbReference>
<sequence>MNRQHIVRALAGAALAVASIAASASVTSPVIGKLLWSEEFNGASLDGSVWNSYNGNGCQIGLCGYGNQELEYYSPNNLSIVNVPFEPGTRALAIAARRETVGSNVFTSGKIDSAGKVQVKYGMIEIRMATPSVGVGLWPAAWMLGTSLQPWPRKGEIDIMEQGGRQPAGVPAVSPDRFVGSNVITYADAACVPGNESCAASTAWQTKNWVTPARSLANRFVIYRLYWTDTQMRFTLVDGAKETDMYNAPLAVNSTALQAPFYLLMNMAVGGNFTNAATPDQVTAPLPATMYVDYVRVYQLDGLGEVKLGVGISPEVGKFGVFTDTTPVDNGQALGTSADFYIWNTGSMGGGNIPPYEGSNVLALNYFAPGQWFGGAVASRQAHDMSGFRNGNIKLKIKAPANVAFKIGILDNYTNHSWVTFPANTTAYGLVRNGEWGTATIPVAEIAGPLVALQSMNSLFEFLSVDGANPTAPFQMAFDDIVWDSGSASTPQVAVKALAATTTTSSTGASGATQTGTSTLQFSATASGWVDVHYRVNGGDLQSVRMRQDGTTSRYTAGGLKAGDVVEYRFTAWDTQRQVATDSAAKTVVIR</sequence>
<dbReference type="EMBL" id="JBIGIC010000002">
    <property type="protein sequence ID" value="MFG6485967.1"/>
    <property type="molecule type" value="Genomic_DNA"/>
</dbReference>
<gene>
    <name evidence="5" type="ORF">ACG04R_04735</name>
</gene>